<gene>
    <name evidence="10" type="ORF">LSAA_3510</name>
</gene>
<evidence type="ECO:0000256" key="3">
    <source>
        <dbReference type="ARBA" id="ARBA00022692"/>
    </source>
</evidence>
<dbReference type="InterPro" id="IPR013099">
    <property type="entry name" value="K_chnl_dom"/>
</dbReference>
<protein>
    <submittedName>
        <fullName evidence="10">(salmon louse) hypothetical protein</fullName>
    </submittedName>
</protein>
<keyword evidence="3 8" id="KW-0812">Transmembrane</keyword>
<keyword evidence="5" id="KW-0406">Ion transport</keyword>
<dbReference type="Pfam" id="PF07885">
    <property type="entry name" value="Ion_trans_2"/>
    <property type="match status" value="1"/>
</dbReference>
<organism evidence="10 11">
    <name type="scientific">Lepeophtheirus salmonis</name>
    <name type="common">Salmon louse</name>
    <name type="synonym">Caligus salmonis</name>
    <dbReference type="NCBI Taxonomy" id="72036"/>
    <lineage>
        <taxon>Eukaryota</taxon>
        <taxon>Metazoa</taxon>
        <taxon>Ecdysozoa</taxon>
        <taxon>Arthropoda</taxon>
        <taxon>Crustacea</taxon>
        <taxon>Multicrustacea</taxon>
        <taxon>Hexanauplia</taxon>
        <taxon>Copepoda</taxon>
        <taxon>Siphonostomatoida</taxon>
        <taxon>Caligidae</taxon>
        <taxon>Lepeophtheirus</taxon>
    </lineage>
</organism>
<dbReference type="PANTHER" id="PTHR11537">
    <property type="entry name" value="VOLTAGE-GATED POTASSIUM CHANNEL"/>
    <property type="match status" value="1"/>
</dbReference>
<dbReference type="EMBL" id="HG994591">
    <property type="protein sequence ID" value="CAF2814931.1"/>
    <property type="molecule type" value="Genomic_DNA"/>
</dbReference>
<keyword evidence="11" id="KW-1185">Reference proteome</keyword>
<comment type="subcellular location">
    <subcellularLocation>
        <location evidence="1">Membrane</location>
        <topology evidence="1">Multi-pass membrane protein</topology>
    </subcellularLocation>
</comment>
<evidence type="ECO:0000256" key="1">
    <source>
        <dbReference type="ARBA" id="ARBA00004141"/>
    </source>
</evidence>
<dbReference type="PRINTS" id="PR00169">
    <property type="entry name" value="KCHANNEL"/>
</dbReference>
<name>A0A7R8CGZ7_LEPSM</name>
<dbReference type="AlphaFoldDB" id="A0A7R8CGZ7"/>
<evidence type="ECO:0000256" key="8">
    <source>
        <dbReference type="SAM" id="Phobius"/>
    </source>
</evidence>
<evidence type="ECO:0000256" key="4">
    <source>
        <dbReference type="ARBA" id="ARBA00022989"/>
    </source>
</evidence>
<feature type="transmembrane region" description="Helical" evidence="8">
    <location>
        <begin position="326"/>
        <end position="348"/>
    </location>
</feature>
<dbReference type="OrthoDB" id="415460at2759"/>
<feature type="transmembrane region" description="Helical" evidence="8">
    <location>
        <begin position="155"/>
        <end position="176"/>
    </location>
</feature>
<dbReference type="InterPro" id="IPR028325">
    <property type="entry name" value="VG_K_chnl"/>
</dbReference>
<dbReference type="GO" id="GO:0005251">
    <property type="term" value="F:delayed rectifier potassium channel activity"/>
    <property type="evidence" value="ECO:0007669"/>
    <property type="project" value="TreeGrafter"/>
</dbReference>
<evidence type="ECO:0000256" key="5">
    <source>
        <dbReference type="ARBA" id="ARBA00023065"/>
    </source>
</evidence>
<dbReference type="Gene3D" id="1.20.120.350">
    <property type="entry name" value="Voltage-gated potassium channels. Chain C"/>
    <property type="match status" value="1"/>
</dbReference>
<evidence type="ECO:0000313" key="10">
    <source>
        <dbReference type="EMBL" id="CAF2814931.1"/>
    </source>
</evidence>
<evidence type="ECO:0000256" key="2">
    <source>
        <dbReference type="ARBA" id="ARBA00022448"/>
    </source>
</evidence>
<dbReference type="GO" id="GO:0001508">
    <property type="term" value="P:action potential"/>
    <property type="evidence" value="ECO:0007669"/>
    <property type="project" value="TreeGrafter"/>
</dbReference>
<feature type="transmembrane region" description="Helical" evidence="8">
    <location>
        <begin position="196"/>
        <end position="217"/>
    </location>
</feature>
<sequence length="426" mass="49508">MQWSKLKTVKEFPSFEFNEVDDISVTIRHNKRKCRTKEEDKIHNNPRAIVLDVGGRRHKVLESNFCTFPNTRLGKLNWSPSFKYRYVCSVYTSEPCCALKYYPEIEICVKEQKGEQQAKKKEAQRLEDENFGLSLIGKLRTFLWNLMEYPETSKYAQIMAFTSLGIVLISTFTFVLGTFPELQREEETGFPSDFPWAVFLMNIVDNIAICFFIIEYLDVFRHRKPPMKSGCVLKDSLHMRSKKATVFYLSNEYCRSFRNTSILFRSLNWRPTGFSYNGESWKDCLQSLIYTLNQAYKELGLLMLLVGVAVLTFSSLVYFAEKDNPLGAWSFLDSFWWGLMTLTTVGYGDLSPSTFPGKLIGVLQVTTKNRLWRNEVAYKKNDREQKKRREMETLMRDNLLNILTVPGSPINCYVLSAESIAHGFHK</sequence>
<keyword evidence="6 8" id="KW-0472">Membrane</keyword>
<dbReference type="SUPFAM" id="SSF81324">
    <property type="entry name" value="Voltage-gated potassium channels"/>
    <property type="match status" value="1"/>
</dbReference>
<keyword evidence="7" id="KW-0407">Ion channel</keyword>
<dbReference type="Proteomes" id="UP000675881">
    <property type="component" value="Chromosome 12"/>
</dbReference>
<dbReference type="Gene3D" id="1.10.287.70">
    <property type="match status" value="1"/>
</dbReference>
<feature type="domain" description="Potassium channel" evidence="9">
    <location>
        <begin position="308"/>
        <end position="364"/>
    </location>
</feature>
<keyword evidence="2" id="KW-0813">Transport</keyword>
<keyword evidence="4 8" id="KW-1133">Transmembrane helix</keyword>
<reference evidence="10" key="1">
    <citation type="submission" date="2021-02" db="EMBL/GenBank/DDBJ databases">
        <authorList>
            <person name="Bekaert M."/>
        </authorList>
    </citation>
    <scope>NUCLEOTIDE SEQUENCE</scope>
    <source>
        <strain evidence="10">IoA-00</strain>
    </source>
</reference>
<evidence type="ECO:0000313" key="11">
    <source>
        <dbReference type="Proteomes" id="UP000675881"/>
    </source>
</evidence>
<feature type="transmembrane region" description="Helical" evidence="8">
    <location>
        <begin position="299"/>
        <end position="320"/>
    </location>
</feature>
<proteinExistence type="predicted"/>
<dbReference type="GO" id="GO:0008076">
    <property type="term" value="C:voltage-gated potassium channel complex"/>
    <property type="evidence" value="ECO:0007669"/>
    <property type="project" value="InterPro"/>
</dbReference>
<accession>A0A7R8CGZ7</accession>
<evidence type="ECO:0000259" key="9">
    <source>
        <dbReference type="Pfam" id="PF07885"/>
    </source>
</evidence>
<dbReference type="PANTHER" id="PTHR11537:SF254">
    <property type="entry name" value="POTASSIUM VOLTAGE-GATED CHANNEL PROTEIN SHAB"/>
    <property type="match status" value="1"/>
</dbReference>
<dbReference type="InterPro" id="IPR027359">
    <property type="entry name" value="Volt_channel_dom_sf"/>
</dbReference>
<evidence type="ECO:0000256" key="7">
    <source>
        <dbReference type="ARBA" id="ARBA00023303"/>
    </source>
</evidence>
<evidence type="ECO:0000256" key="6">
    <source>
        <dbReference type="ARBA" id="ARBA00023136"/>
    </source>
</evidence>